<proteinExistence type="predicted"/>
<sequence>MDTPDPLPSRTPGPDAAPLLLSADPLLVSDVQRLAAAAGVVPLVVHDSVQALRAWSAASVVLVGADCAAGIADCRPPRRPRVHLLGRAPVGDGQFRHALALGAETVSELPASETWLVEMLTDVGDGGGVPGVTVGVVGGSGGAGATVLAAAVARAAAEIGPTLLVDADPLGAGLDRVLGLDGADGIRWDALHRTTGRLSTRSLREALPRSGDLSVLTWPPDRGGRLQAFAVREVLSAGRRGFATVVVDLPRHPDPVAEEATVRCDHVVVVSRLTVPAVSAASRVAARLPEPLPRRHLVTRGGAGGVTPESAARLLRLPLLAAMSDQRGLDESIDLGAGPGRAGRGVLVRTARSVVRALADPVGGAGAVA</sequence>
<dbReference type="Proteomes" id="UP000281738">
    <property type="component" value="Unassembled WGS sequence"/>
</dbReference>
<dbReference type="GO" id="GO:0005829">
    <property type="term" value="C:cytosol"/>
    <property type="evidence" value="ECO:0007669"/>
    <property type="project" value="TreeGrafter"/>
</dbReference>
<dbReference type="OrthoDB" id="3252838at2"/>
<dbReference type="PANTHER" id="PTHR43384">
    <property type="entry name" value="SEPTUM SITE-DETERMINING PROTEIN MIND HOMOLOG, CHLOROPLASTIC-RELATED"/>
    <property type="match status" value="1"/>
</dbReference>
<dbReference type="GO" id="GO:0005524">
    <property type="term" value="F:ATP binding"/>
    <property type="evidence" value="ECO:0007669"/>
    <property type="project" value="TreeGrafter"/>
</dbReference>
<dbReference type="Pfam" id="PF26563">
    <property type="entry name" value="Rv3660c_N"/>
    <property type="match status" value="1"/>
</dbReference>
<evidence type="ECO:0000259" key="1">
    <source>
        <dbReference type="Pfam" id="PF26563"/>
    </source>
</evidence>
<keyword evidence="3" id="KW-1185">Reference proteome</keyword>
<dbReference type="InterPro" id="IPR050625">
    <property type="entry name" value="ParA/MinD_ATPase"/>
</dbReference>
<evidence type="ECO:0000313" key="2">
    <source>
        <dbReference type="EMBL" id="ROR89322.1"/>
    </source>
</evidence>
<dbReference type="PANTHER" id="PTHR43384:SF11">
    <property type="entry name" value="SEPTUM SITE DETERMINING PROTEIN"/>
    <property type="match status" value="1"/>
</dbReference>
<organism evidence="2 3">
    <name type="scientific">Nocardioides aurantiacus</name>
    <dbReference type="NCBI Taxonomy" id="86796"/>
    <lineage>
        <taxon>Bacteria</taxon>
        <taxon>Bacillati</taxon>
        <taxon>Actinomycetota</taxon>
        <taxon>Actinomycetes</taxon>
        <taxon>Propionibacteriales</taxon>
        <taxon>Nocardioidaceae</taxon>
        <taxon>Nocardioides</taxon>
    </lineage>
</organism>
<dbReference type="RefSeq" id="WP_123388702.1">
    <property type="nucleotide sequence ID" value="NZ_RKHO01000001.1"/>
</dbReference>
<gene>
    <name evidence="2" type="ORF">EDD33_0142</name>
</gene>
<dbReference type="InterPro" id="IPR022521">
    <property type="entry name" value="Rv3660c"/>
</dbReference>
<dbReference type="EMBL" id="RKHO01000001">
    <property type="protein sequence ID" value="ROR89322.1"/>
    <property type="molecule type" value="Genomic_DNA"/>
</dbReference>
<dbReference type="GO" id="GO:0016887">
    <property type="term" value="F:ATP hydrolysis activity"/>
    <property type="evidence" value="ECO:0007669"/>
    <property type="project" value="TreeGrafter"/>
</dbReference>
<comment type="caution">
    <text evidence="2">The sequence shown here is derived from an EMBL/GenBank/DDBJ whole genome shotgun (WGS) entry which is preliminary data.</text>
</comment>
<protein>
    <submittedName>
        <fullName evidence="2">Secretion/DNA translocation related CpaE-like protein</fullName>
    </submittedName>
</protein>
<dbReference type="GO" id="GO:0051782">
    <property type="term" value="P:negative regulation of cell division"/>
    <property type="evidence" value="ECO:0007669"/>
    <property type="project" value="TreeGrafter"/>
</dbReference>
<dbReference type="Gene3D" id="3.40.50.300">
    <property type="entry name" value="P-loop containing nucleotide triphosphate hydrolases"/>
    <property type="match status" value="1"/>
</dbReference>
<accession>A0A3N2CP82</accession>
<evidence type="ECO:0000313" key="3">
    <source>
        <dbReference type="Proteomes" id="UP000281738"/>
    </source>
</evidence>
<dbReference type="GO" id="GO:0009898">
    <property type="term" value="C:cytoplasmic side of plasma membrane"/>
    <property type="evidence" value="ECO:0007669"/>
    <property type="project" value="TreeGrafter"/>
</dbReference>
<dbReference type="NCBIfam" id="TIGR03815">
    <property type="entry name" value="CpaE_hom_Actino"/>
    <property type="match status" value="1"/>
</dbReference>
<dbReference type="SUPFAM" id="SSF52540">
    <property type="entry name" value="P-loop containing nucleoside triphosphate hydrolases"/>
    <property type="match status" value="1"/>
</dbReference>
<feature type="domain" description="Rv3660c-like CheY-like N-terminal" evidence="1">
    <location>
        <begin position="23"/>
        <end position="126"/>
    </location>
</feature>
<name>A0A3N2CP82_9ACTN</name>
<dbReference type="InterPro" id="IPR027417">
    <property type="entry name" value="P-loop_NTPase"/>
</dbReference>
<dbReference type="InterPro" id="IPR059050">
    <property type="entry name" value="Rv3660c_N"/>
</dbReference>
<dbReference type="AlphaFoldDB" id="A0A3N2CP82"/>
<reference evidence="2 3" key="1">
    <citation type="submission" date="2018-11" db="EMBL/GenBank/DDBJ databases">
        <title>Sequencing the genomes of 1000 actinobacteria strains.</title>
        <authorList>
            <person name="Klenk H.-P."/>
        </authorList>
    </citation>
    <scope>NUCLEOTIDE SEQUENCE [LARGE SCALE GENOMIC DNA]</scope>
    <source>
        <strain evidence="2 3">DSM 12652</strain>
    </source>
</reference>